<dbReference type="InterPro" id="IPR051319">
    <property type="entry name" value="Oligoribo/pAp-PDE_c-di-AMP_PDE"/>
</dbReference>
<dbReference type="Pfam" id="PF02272">
    <property type="entry name" value="DHHA1"/>
    <property type="match status" value="1"/>
</dbReference>
<dbReference type="Gene3D" id="3.90.1640.10">
    <property type="entry name" value="inorganic pyrophosphatase (n-terminal core)"/>
    <property type="match status" value="1"/>
</dbReference>
<evidence type="ECO:0000259" key="1">
    <source>
        <dbReference type="Pfam" id="PF01368"/>
    </source>
</evidence>
<dbReference type="InterPro" id="IPR003156">
    <property type="entry name" value="DHHA1_dom"/>
</dbReference>
<dbReference type="PANTHER" id="PTHR47618:SF2">
    <property type="entry name" value="CYCLIC-DI-AMP PHOSPHODIESTERASE GDPP"/>
    <property type="match status" value="1"/>
</dbReference>
<name>A0A662D620_UNCAE</name>
<sequence>MKKEKIVSIAEKNRIINNIMNCILNNEKFLIMGHKSPDEDCIASMVAIALLITKFNKDSFLCLPKNVDKRFQYLLNICRYNSIGFIGSCQPVIKDTDVVIFCDTPKPSMLEDIPGMDELLSKNGLIKIEIDHHLGGDSEYIGDREYSLVTEASSAAELVGHILLKLRNMKEVLEQFQIKELFSRNIILAILTGIVGDTGMGKYIKSRREWRYYRIFSSLFNSMLAAETVKDSNFSTMEELYEELKRHSKEEEACYNDILVKKNIRGGVGFVFMDRDFMKKLKSKYSEDTIVSVTRAIADNLAEESGKVGLVSYYDNEVEGGLLQFRLRRGHSFRGFDLRNILYEFNIKNGGGHEGAIGFRIPSEKIKDARKYIDELISSINAKVSQ</sequence>
<dbReference type="PANTHER" id="PTHR47618">
    <property type="entry name" value="BIFUNCTIONAL OLIGORIBONUCLEASE AND PAP PHOSPHATASE NRNA"/>
    <property type="match status" value="1"/>
</dbReference>
<protein>
    <submittedName>
        <fullName evidence="3">Uncharacterized protein</fullName>
    </submittedName>
</protein>
<evidence type="ECO:0000313" key="3">
    <source>
        <dbReference type="EMBL" id="RLE10885.1"/>
    </source>
</evidence>
<gene>
    <name evidence="3" type="ORF">DRJ04_08975</name>
</gene>
<reference evidence="3 4" key="1">
    <citation type="submission" date="2018-06" db="EMBL/GenBank/DDBJ databases">
        <title>Extensive metabolic versatility and redundancy in microbially diverse, dynamic hydrothermal sediments.</title>
        <authorList>
            <person name="Dombrowski N."/>
            <person name="Teske A."/>
            <person name="Baker B.J."/>
        </authorList>
    </citation>
    <scope>NUCLEOTIDE SEQUENCE [LARGE SCALE GENOMIC DNA]</scope>
    <source>
        <strain evidence="3">B3_G15</strain>
    </source>
</reference>
<evidence type="ECO:0000259" key="2">
    <source>
        <dbReference type="Pfam" id="PF02272"/>
    </source>
</evidence>
<dbReference type="SUPFAM" id="SSF64182">
    <property type="entry name" value="DHH phosphoesterases"/>
    <property type="match status" value="1"/>
</dbReference>
<dbReference type="AlphaFoldDB" id="A0A662D620"/>
<accession>A0A662D620</accession>
<comment type="caution">
    <text evidence="3">The sequence shown here is derived from an EMBL/GenBank/DDBJ whole genome shotgun (WGS) entry which is preliminary data.</text>
</comment>
<feature type="domain" description="DDH" evidence="1">
    <location>
        <begin position="28"/>
        <end position="194"/>
    </location>
</feature>
<dbReference type="InterPro" id="IPR038763">
    <property type="entry name" value="DHH_sf"/>
</dbReference>
<dbReference type="Proteomes" id="UP000280417">
    <property type="component" value="Unassembled WGS sequence"/>
</dbReference>
<proteinExistence type="predicted"/>
<dbReference type="Gene3D" id="3.10.310.30">
    <property type="match status" value="1"/>
</dbReference>
<evidence type="ECO:0000313" key="4">
    <source>
        <dbReference type="Proteomes" id="UP000280417"/>
    </source>
</evidence>
<dbReference type="GO" id="GO:0003676">
    <property type="term" value="F:nucleic acid binding"/>
    <property type="evidence" value="ECO:0007669"/>
    <property type="project" value="InterPro"/>
</dbReference>
<dbReference type="EMBL" id="QMQA01000307">
    <property type="protein sequence ID" value="RLE10885.1"/>
    <property type="molecule type" value="Genomic_DNA"/>
</dbReference>
<dbReference type="Pfam" id="PF01368">
    <property type="entry name" value="DHH"/>
    <property type="match status" value="1"/>
</dbReference>
<organism evidence="3 4">
    <name type="scientific">Aerophobetes bacterium</name>
    <dbReference type="NCBI Taxonomy" id="2030807"/>
    <lineage>
        <taxon>Bacteria</taxon>
        <taxon>Candidatus Aerophobota</taxon>
    </lineage>
</organism>
<dbReference type="InterPro" id="IPR001667">
    <property type="entry name" value="DDH_dom"/>
</dbReference>
<feature type="domain" description="DHHA1" evidence="2">
    <location>
        <begin position="287"/>
        <end position="378"/>
    </location>
</feature>